<dbReference type="OrthoDB" id="2193432at2759"/>
<dbReference type="EMBL" id="JAPWDV010000002">
    <property type="protein sequence ID" value="KAJ6219650.1"/>
    <property type="molecule type" value="Genomic_DNA"/>
</dbReference>
<evidence type="ECO:0000256" key="7">
    <source>
        <dbReference type="SAM" id="MobiDB-lite"/>
    </source>
</evidence>
<evidence type="ECO:0000256" key="6">
    <source>
        <dbReference type="ARBA" id="ARBA00023242"/>
    </source>
</evidence>
<reference evidence="9" key="1">
    <citation type="submission" date="2022-12" db="EMBL/GenBank/DDBJ databases">
        <title>Genome assemblies of Blomia tropicalis.</title>
        <authorList>
            <person name="Cui Y."/>
        </authorList>
    </citation>
    <scope>NUCLEOTIDE SEQUENCE</scope>
    <source>
        <tissue evidence="9">Adult mites</tissue>
    </source>
</reference>
<name>A0A9Q0M9K0_BLOTA</name>
<protein>
    <recommendedName>
        <fullName evidence="3">Transcription initiation factor TFIID subunit 12</fullName>
    </recommendedName>
</protein>
<gene>
    <name evidence="9" type="ORF">RDWZM_005462</name>
</gene>
<evidence type="ECO:0000313" key="10">
    <source>
        <dbReference type="Proteomes" id="UP001142055"/>
    </source>
</evidence>
<comment type="similarity">
    <text evidence="2">Belongs to the TAF12 family.</text>
</comment>
<feature type="domain" description="Transcription initiation factor TFIID subunit 12" evidence="8">
    <location>
        <begin position="48"/>
        <end position="118"/>
    </location>
</feature>
<dbReference type="Pfam" id="PF03847">
    <property type="entry name" value="TFIID_20kDa"/>
    <property type="match status" value="1"/>
</dbReference>
<dbReference type="FunFam" id="1.10.20.10:FF:000011">
    <property type="entry name" value="Transcription initiation factor TFIID subunit 12"/>
    <property type="match status" value="1"/>
</dbReference>
<keyword evidence="10" id="KW-1185">Reference proteome</keyword>
<dbReference type="InterPro" id="IPR037794">
    <property type="entry name" value="TAF12"/>
</dbReference>
<keyword evidence="4" id="KW-0805">Transcription regulation</keyword>
<proteinExistence type="inferred from homology"/>
<dbReference type="GO" id="GO:0051123">
    <property type="term" value="P:RNA polymerase II preinitiation complex assembly"/>
    <property type="evidence" value="ECO:0007669"/>
    <property type="project" value="TreeGrafter"/>
</dbReference>
<evidence type="ECO:0000256" key="4">
    <source>
        <dbReference type="ARBA" id="ARBA00023015"/>
    </source>
</evidence>
<dbReference type="GO" id="GO:0003677">
    <property type="term" value="F:DNA binding"/>
    <property type="evidence" value="ECO:0007669"/>
    <property type="project" value="TreeGrafter"/>
</dbReference>
<evidence type="ECO:0000259" key="8">
    <source>
        <dbReference type="Pfam" id="PF03847"/>
    </source>
</evidence>
<keyword evidence="5" id="KW-0804">Transcription</keyword>
<comment type="caution">
    <text evidence="9">The sequence shown here is derived from an EMBL/GenBank/DDBJ whole genome shotgun (WGS) entry which is preliminary data.</text>
</comment>
<dbReference type="Proteomes" id="UP001142055">
    <property type="component" value="Chromosome 2"/>
</dbReference>
<dbReference type="GO" id="GO:0017025">
    <property type="term" value="F:TBP-class protein binding"/>
    <property type="evidence" value="ECO:0007669"/>
    <property type="project" value="TreeGrafter"/>
</dbReference>
<sequence>MNGIHPNNVSLEQTNNDNSNTSMANGQSDSKEKMLALLQKQVSVLDRKSLQELVQEVDPNEQLEEEVEDVLLSLADDFIESLVMASCVIAKHRCTKDTDVATLEVSDVQLALEKNWNMWIPGFGVDGVVGVLSGTAGIGSGSAATSAAVALAKPKKSLMTEAHKQRLALIKKTLKKF</sequence>
<dbReference type="GO" id="GO:0005669">
    <property type="term" value="C:transcription factor TFIID complex"/>
    <property type="evidence" value="ECO:0007669"/>
    <property type="project" value="InterPro"/>
</dbReference>
<feature type="region of interest" description="Disordered" evidence="7">
    <location>
        <begin position="1"/>
        <end position="29"/>
    </location>
</feature>
<dbReference type="GO" id="GO:0000124">
    <property type="term" value="C:SAGA complex"/>
    <property type="evidence" value="ECO:0007669"/>
    <property type="project" value="InterPro"/>
</dbReference>
<evidence type="ECO:0000256" key="3">
    <source>
        <dbReference type="ARBA" id="ARBA00017484"/>
    </source>
</evidence>
<evidence type="ECO:0000256" key="5">
    <source>
        <dbReference type="ARBA" id="ARBA00023163"/>
    </source>
</evidence>
<accession>A0A9Q0M9K0</accession>
<dbReference type="PANTHER" id="PTHR12264">
    <property type="entry name" value="TRANSCRIPTION INITIATION FACTOR TFIID SUBUNIT 12"/>
    <property type="match status" value="1"/>
</dbReference>
<dbReference type="InterPro" id="IPR009072">
    <property type="entry name" value="Histone-fold"/>
</dbReference>
<dbReference type="InterPro" id="IPR003228">
    <property type="entry name" value="TFIID_TAF12_dom"/>
</dbReference>
<evidence type="ECO:0000256" key="1">
    <source>
        <dbReference type="ARBA" id="ARBA00004123"/>
    </source>
</evidence>
<dbReference type="Gene3D" id="1.10.20.10">
    <property type="entry name" value="Histone, subunit A"/>
    <property type="match status" value="1"/>
</dbReference>
<dbReference type="PANTHER" id="PTHR12264:SF21">
    <property type="entry name" value="TRANSCRIPTION INITIATION FACTOR TFIID SUBUNIT 12"/>
    <property type="match status" value="1"/>
</dbReference>
<keyword evidence="6" id="KW-0539">Nucleus</keyword>
<evidence type="ECO:0000256" key="2">
    <source>
        <dbReference type="ARBA" id="ARBA00007530"/>
    </source>
</evidence>
<organism evidence="9 10">
    <name type="scientific">Blomia tropicalis</name>
    <name type="common">Mite</name>
    <dbReference type="NCBI Taxonomy" id="40697"/>
    <lineage>
        <taxon>Eukaryota</taxon>
        <taxon>Metazoa</taxon>
        <taxon>Ecdysozoa</taxon>
        <taxon>Arthropoda</taxon>
        <taxon>Chelicerata</taxon>
        <taxon>Arachnida</taxon>
        <taxon>Acari</taxon>
        <taxon>Acariformes</taxon>
        <taxon>Sarcoptiformes</taxon>
        <taxon>Astigmata</taxon>
        <taxon>Glycyphagoidea</taxon>
        <taxon>Echimyopodidae</taxon>
        <taxon>Blomia</taxon>
    </lineage>
</organism>
<dbReference type="AlphaFoldDB" id="A0A9Q0M9K0"/>
<dbReference type="CDD" id="cd07981">
    <property type="entry name" value="HFD_TAF12"/>
    <property type="match status" value="1"/>
</dbReference>
<feature type="compositionally biased region" description="Polar residues" evidence="7">
    <location>
        <begin position="1"/>
        <end position="28"/>
    </location>
</feature>
<dbReference type="GO" id="GO:0046982">
    <property type="term" value="F:protein heterodimerization activity"/>
    <property type="evidence" value="ECO:0007669"/>
    <property type="project" value="InterPro"/>
</dbReference>
<comment type="subcellular location">
    <subcellularLocation>
        <location evidence="1">Nucleus</location>
    </subcellularLocation>
</comment>
<dbReference type="SUPFAM" id="SSF47113">
    <property type="entry name" value="Histone-fold"/>
    <property type="match status" value="1"/>
</dbReference>
<evidence type="ECO:0000313" key="9">
    <source>
        <dbReference type="EMBL" id="KAJ6219650.1"/>
    </source>
</evidence>